<keyword evidence="4" id="KW-1185">Reference proteome</keyword>
<evidence type="ECO:0000313" key="4">
    <source>
        <dbReference type="Proteomes" id="UP000669179"/>
    </source>
</evidence>
<reference evidence="3" key="1">
    <citation type="submission" date="2021-03" db="EMBL/GenBank/DDBJ databases">
        <authorList>
            <person name="Kanchanasin P."/>
            <person name="Saeng-In P."/>
            <person name="Phongsopitanun W."/>
            <person name="Yuki M."/>
            <person name="Kudo T."/>
            <person name="Ohkuma M."/>
            <person name="Tanasupawat S."/>
        </authorList>
    </citation>
    <scope>NUCLEOTIDE SEQUENCE</scope>
    <source>
        <strain evidence="3">GKU 128</strain>
    </source>
</reference>
<accession>A0A939PT86</accession>
<dbReference type="PANTHER" id="PTHR37042">
    <property type="entry name" value="OUTER MEMBRANE PROTEIN RV1973"/>
    <property type="match status" value="1"/>
</dbReference>
<name>A0A939PT86_9ACTN</name>
<protein>
    <recommendedName>
        <fullName evidence="5">Mce-associated membrane protein</fullName>
    </recommendedName>
</protein>
<gene>
    <name evidence="3" type="ORF">J4573_53030</name>
</gene>
<dbReference type="AlphaFoldDB" id="A0A939PT86"/>
<dbReference type="EMBL" id="JAGEOJ010000046">
    <property type="protein sequence ID" value="MBO2455883.1"/>
    <property type="molecule type" value="Genomic_DNA"/>
</dbReference>
<evidence type="ECO:0000313" key="3">
    <source>
        <dbReference type="EMBL" id="MBO2455883.1"/>
    </source>
</evidence>
<evidence type="ECO:0000256" key="1">
    <source>
        <dbReference type="ARBA" id="ARBA00004370"/>
    </source>
</evidence>
<dbReference type="GO" id="GO:0016020">
    <property type="term" value="C:membrane"/>
    <property type="evidence" value="ECO:0007669"/>
    <property type="project" value="UniProtKB-SubCell"/>
</dbReference>
<evidence type="ECO:0000256" key="2">
    <source>
        <dbReference type="ARBA" id="ARBA00023136"/>
    </source>
</evidence>
<organism evidence="3 4">
    <name type="scientific">Actinomadura barringtoniae</name>
    <dbReference type="NCBI Taxonomy" id="1427535"/>
    <lineage>
        <taxon>Bacteria</taxon>
        <taxon>Bacillati</taxon>
        <taxon>Actinomycetota</taxon>
        <taxon>Actinomycetes</taxon>
        <taxon>Streptosporangiales</taxon>
        <taxon>Thermomonosporaceae</taxon>
        <taxon>Actinomadura</taxon>
    </lineage>
</organism>
<sequence length="170" mass="17955">MPRRRGFPFKVLGLAVVLALVGAGLFFARGPVSEDSPAADNRALTDTDATTKAIGDVSNALTRIFTYGPEDTATAERAASESLTGHAATDYQRLFGQVKQQAVAQRLTLKTHVVRAGLISLTGGHAQLLVFLDQVATRAGKPSGTPAAAQLSVTADLKDGLWRITEIKAR</sequence>
<evidence type="ECO:0008006" key="5">
    <source>
        <dbReference type="Google" id="ProtNLM"/>
    </source>
</evidence>
<dbReference type="Proteomes" id="UP000669179">
    <property type="component" value="Unassembled WGS sequence"/>
</dbReference>
<dbReference type="PANTHER" id="PTHR37042:SF4">
    <property type="entry name" value="OUTER MEMBRANE PROTEIN RV1973"/>
    <property type="match status" value="1"/>
</dbReference>
<comment type="subcellular location">
    <subcellularLocation>
        <location evidence="1">Membrane</location>
    </subcellularLocation>
</comment>
<proteinExistence type="predicted"/>
<keyword evidence="2" id="KW-0472">Membrane</keyword>
<comment type="caution">
    <text evidence="3">The sequence shown here is derived from an EMBL/GenBank/DDBJ whole genome shotgun (WGS) entry which is preliminary data.</text>
</comment>